<dbReference type="EMBL" id="GBXM01029488">
    <property type="protein sequence ID" value="JAH79089.1"/>
    <property type="molecule type" value="Transcribed_RNA"/>
</dbReference>
<accession>A0A0E9VLT3</accession>
<dbReference type="AlphaFoldDB" id="A0A0E9VLT3"/>
<organism evidence="2">
    <name type="scientific">Anguilla anguilla</name>
    <name type="common">European freshwater eel</name>
    <name type="synonym">Muraena anguilla</name>
    <dbReference type="NCBI Taxonomy" id="7936"/>
    <lineage>
        <taxon>Eukaryota</taxon>
        <taxon>Metazoa</taxon>
        <taxon>Chordata</taxon>
        <taxon>Craniata</taxon>
        <taxon>Vertebrata</taxon>
        <taxon>Euteleostomi</taxon>
        <taxon>Actinopterygii</taxon>
        <taxon>Neopterygii</taxon>
        <taxon>Teleostei</taxon>
        <taxon>Anguilliformes</taxon>
        <taxon>Anguillidae</taxon>
        <taxon>Anguilla</taxon>
    </lineage>
</organism>
<proteinExistence type="predicted"/>
<reference evidence="2" key="1">
    <citation type="submission" date="2014-11" db="EMBL/GenBank/DDBJ databases">
        <authorList>
            <person name="Amaro Gonzalez C."/>
        </authorList>
    </citation>
    <scope>NUCLEOTIDE SEQUENCE</scope>
</reference>
<name>A0A0E9VLT3_ANGAN</name>
<protein>
    <submittedName>
        <fullName evidence="2">Uncharacterized protein</fullName>
    </submittedName>
</protein>
<feature type="region of interest" description="Disordered" evidence="1">
    <location>
        <begin position="1"/>
        <end position="27"/>
    </location>
</feature>
<evidence type="ECO:0000313" key="2">
    <source>
        <dbReference type="EMBL" id="JAH79089.1"/>
    </source>
</evidence>
<sequence length="27" mass="3181">MESQELAREHKYSPLHVLAQHQHPSLN</sequence>
<reference evidence="2" key="2">
    <citation type="journal article" date="2015" name="Fish Shellfish Immunol.">
        <title>Early steps in the European eel (Anguilla anguilla)-Vibrio vulnificus interaction in the gills: Role of the RtxA13 toxin.</title>
        <authorList>
            <person name="Callol A."/>
            <person name="Pajuelo D."/>
            <person name="Ebbesson L."/>
            <person name="Teles M."/>
            <person name="MacKenzie S."/>
            <person name="Amaro C."/>
        </authorList>
    </citation>
    <scope>NUCLEOTIDE SEQUENCE</scope>
</reference>
<evidence type="ECO:0000256" key="1">
    <source>
        <dbReference type="SAM" id="MobiDB-lite"/>
    </source>
</evidence>
<feature type="compositionally biased region" description="Basic and acidic residues" evidence="1">
    <location>
        <begin position="1"/>
        <end position="12"/>
    </location>
</feature>